<dbReference type="InterPro" id="IPR025390">
    <property type="entry name" value="Dsc3_C"/>
</dbReference>
<dbReference type="Pfam" id="PF13373">
    <property type="entry name" value="Dsc3_C"/>
    <property type="match status" value="1"/>
</dbReference>
<dbReference type="GO" id="GO:0044695">
    <property type="term" value="C:Dsc E3 ubiquitin ligase complex"/>
    <property type="evidence" value="ECO:0007669"/>
    <property type="project" value="InterPro"/>
</dbReference>
<evidence type="ECO:0008006" key="7">
    <source>
        <dbReference type="Google" id="ProtNLM"/>
    </source>
</evidence>
<accession>A0A376BAA6</accession>
<evidence type="ECO:0000256" key="1">
    <source>
        <dbReference type="SAM" id="MobiDB-lite"/>
    </source>
</evidence>
<dbReference type="InterPro" id="IPR019413">
    <property type="entry name" value="Dsc3_ub-like_dom"/>
</dbReference>
<dbReference type="PANTHER" id="PTHR28049">
    <property type="entry name" value="TRANSMEMBRANE PROTEIN YOR223W"/>
    <property type="match status" value="1"/>
</dbReference>
<gene>
    <name evidence="5" type="ORF">SCODWIG_03353</name>
</gene>
<keyword evidence="2" id="KW-1133">Transmembrane helix</keyword>
<name>A0A376BAA6_9ASCO</name>
<protein>
    <recommendedName>
        <fullName evidence="7">DSC E3 ubiquitin ligase complex subunit 3 C-terminal domain-containing protein</fullName>
    </recommendedName>
</protein>
<dbReference type="GO" id="GO:0005783">
    <property type="term" value="C:endoplasmic reticulum"/>
    <property type="evidence" value="ECO:0007669"/>
    <property type="project" value="TreeGrafter"/>
</dbReference>
<feature type="domain" description="DSC E3 ubiquitin ligase complex subunit 3 C-terminal" evidence="4">
    <location>
        <begin position="146"/>
        <end position="307"/>
    </location>
</feature>
<keyword evidence="2" id="KW-0472">Membrane</keyword>
<feature type="transmembrane region" description="Helical" evidence="2">
    <location>
        <begin position="246"/>
        <end position="269"/>
    </location>
</feature>
<sequence>MTKYYLVIRFSSGTDRDLKLDITNVPLHNITLPWLRRMCRELHPQSDNNRVDLNKCRLKFIRNGRLLTILNWHEIEIELSQFRHQQQDGNSNSNTKNNNDNNTKEYFIHCLVGPEEPIPINPSTEDQDTIENNNNNNHNDNTNPVIGFDRLRAFGFNDEEIQLLRTQFQNRARRMYGDDRRVGSENDNEDDEDDVYDEDEEGHDTRANNNNNSTDLRELEERWMENTVTDDANQEILSTSNWNTNLSILTGLTIGFLLGIFGILLLLICDTSGTNGLLNPISGRRNLNRTVKFSIVAGFISNLIFGLGAKL</sequence>
<evidence type="ECO:0000259" key="4">
    <source>
        <dbReference type="Pfam" id="PF13373"/>
    </source>
</evidence>
<dbReference type="VEuPathDB" id="FungiDB:SCODWIG_03353"/>
<evidence type="ECO:0000313" key="5">
    <source>
        <dbReference type="EMBL" id="SSD61592.1"/>
    </source>
</evidence>
<dbReference type="InterPro" id="IPR045226">
    <property type="entry name" value="Dsc3"/>
</dbReference>
<feature type="transmembrane region" description="Helical" evidence="2">
    <location>
        <begin position="290"/>
        <end position="309"/>
    </location>
</feature>
<keyword evidence="6" id="KW-1185">Reference proteome</keyword>
<dbReference type="EMBL" id="UFAJ01000778">
    <property type="protein sequence ID" value="SSD61592.1"/>
    <property type="molecule type" value="Genomic_DNA"/>
</dbReference>
<evidence type="ECO:0000259" key="3">
    <source>
        <dbReference type="Pfam" id="PF10302"/>
    </source>
</evidence>
<dbReference type="PANTHER" id="PTHR28049:SF1">
    <property type="entry name" value="DSC E3 UBIQUITIN LIGASE COMPLEX SUBUNIT 3"/>
    <property type="match status" value="1"/>
</dbReference>
<feature type="compositionally biased region" description="Low complexity" evidence="1">
    <location>
        <begin position="132"/>
        <end position="143"/>
    </location>
</feature>
<reference evidence="6" key="1">
    <citation type="submission" date="2018-06" db="EMBL/GenBank/DDBJ databases">
        <authorList>
            <person name="Guldener U."/>
        </authorList>
    </citation>
    <scope>NUCLEOTIDE SEQUENCE [LARGE SCALE GENOMIC DNA]</scope>
    <source>
        <strain evidence="6">UTAD17</strain>
    </source>
</reference>
<feature type="region of interest" description="Disordered" evidence="1">
    <location>
        <begin position="116"/>
        <end position="144"/>
    </location>
</feature>
<dbReference type="Proteomes" id="UP000262825">
    <property type="component" value="Unassembled WGS sequence"/>
</dbReference>
<dbReference type="Pfam" id="PF10302">
    <property type="entry name" value="Dsc3_N"/>
    <property type="match status" value="1"/>
</dbReference>
<feature type="domain" description="DSC E3 ubiquitin ligase complex subunit 3 ubiquitin-like" evidence="3">
    <location>
        <begin position="5"/>
        <end position="115"/>
    </location>
</feature>
<keyword evidence="2" id="KW-0812">Transmembrane</keyword>
<organism evidence="5 6">
    <name type="scientific">Saccharomycodes ludwigii</name>
    <dbReference type="NCBI Taxonomy" id="36035"/>
    <lineage>
        <taxon>Eukaryota</taxon>
        <taxon>Fungi</taxon>
        <taxon>Dikarya</taxon>
        <taxon>Ascomycota</taxon>
        <taxon>Saccharomycotina</taxon>
        <taxon>Saccharomycetes</taxon>
        <taxon>Saccharomycodales</taxon>
        <taxon>Saccharomycodaceae</taxon>
        <taxon>Saccharomycodes</taxon>
    </lineage>
</organism>
<evidence type="ECO:0000256" key="2">
    <source>
        <dbReference type="SAM" id="Phobius"/>
    </source>
</evidence>
<proteinExistence type="predicted"/>
<evidence type="ECO:0000313" key="6">
    <source>
        <dbReference type="Proteomes" id="UP000262825"/>
    </source>
</evidence>
<feature type="region of interest" description="Disordered" evidence="1">
    <location>
        <begin position="176"/>
        <end position="215"/>
    </location>
</feature>
<feature type="compositionally biased region" description="Acidic residues" evidence="1">
    <location>
        <begin position="186"/>
        <end position="202"/>
    </location>
</feature>
<dbReference type="AlphaFoldDB" id="A0A376BAA6"/>